<protein>
    <submittedName>
        <fullName evidence="2">Uncharacterized protein</fullName>
    </submittedName>
</protein>
<evidence type="ECO:0000313" key="2">
    <source>
        <dbReference type="EMBL" id="KAB7507522.1"/>
    </source>
</evidence>
<name>A0A5N5TN20_9CRUS</name>
<gene>
    <name evidence="2" type="ORF">Anas_00475</name>
</gene>
<evidence type="ECO:0000256" key="1">
    <source>
        <dbReference type="SAM" id="MobiDB-lite"/>
    </source>
</evidence>
<feature type="non-terminal residue" evidence="2">
    <location>
        <position position="1"/>
    </location>
</feature>
<keyword evidence="3" id="KW-1185">Reference proteome</keyword>
<feature type="compositionally biased region" description="Basic residues" evidence="1">
    <location>
        <begin position="235"/>
        <end position="261"/>
    </location>
</feature>
<dbReference type="OrthoDB" id="10415195at2759"/>
<evidence type="ECO:0000313" key="3">
    <source>
        <dbReference type="Proteomes" id="UP000326759"/>
    </source>
</evidence>
<reference evidence="2 3" key="1">
    <citation type="journal article" date="2019" name="PLoS Biol.">
        <title>Sex chromosomes control vertical transmission of feminizing Wolbachia symbionts in an isopod.</title>
        <authorList>
            <person name="Becking T."/>
            <person name="Chebbi M.A."/>
            <person name="Giraud I."/>
            <person name="Moumen B."/>
            <person name="Laverre T."/>
            <person name="Caubet Y."/>
            <person name="Peccoud J."/>
            <person name="Gilbert C."/>
            <person name="Cordaux R."/>
        </authorList>
    </citation>
    <scope>NUCLEOTIDE SEQUENCE [LARGE SCALE GENOMIC DNA]</scope>
    <source>
        <strain evidence="2">ANa2</strain>
        <tissue evidence="2">Whole body excluding digestive tract and cuticle</tissue>
    </source>
</reference>
<dbReference type="AlphaFoldDB" id="A0A5N5TN20"/>
<sequence>GQRLRKEEYAQSLVFNRSVFKSTFNPRPHWVNSTFVKSYILLLLLGLSVAFPQEAAKAEVLENADSKVETTAEPLVEDLVTEPEGDLADLTEGKTVEVKVVEEKQLREGADAESEGDFLVGEEILEGEIVPQDEVEYTCEYTDSSQTPLKIRFVKDKEGVEHALDIDGAETENIDEKLKECLEQDLAGRRNIKGVKRRKGGKRRRIRGNPRTVTMKEMKSAIRLAQRFMAVKGKEARRRKVLRKKAMGKKRRKEQKKNVKG</sequence>
<organism evidence="2 3">
    <name type="scientific">Armadillidium nasatum</name>
    <dbReference type="NCBI Taxonomy" id="96803"/>
    <lineage>
        <taxon>Eukaryota</taxon>
        <taxon>Metazoa</taxon>
        <taxon>Ecdysozoa</taxon>
        <taxon>Arthropoda</taxon>
        <taxon>Crustacea</taxon>
        <taxon>Multicrustacea</taxon>
        <taxon>Malacostraca</taxon>
        <taxon>Eumalacostraca</taxon>
        <taxon>Peracarida</taxon>
        <taxon>Isopoda</taxon>
        <taxon>Oniscidea</taxon>
        <taxon>Crinocheta</taxon>
        <taxon>Armadillidiidae</taxon>
        <taxon>Armadillidium</taxon>
    </lineage>
</organism>
<comment type="caution">
    <text evidence="2">The sequence shown here is derived from an EMBL/GenBank/DDBJ whole genome shotgun (WGS) entry which is preliminary data.</text>
</comment>
<feature type="region of interest" description="Disordered" evidence="1">
    <location>
        <begin position="233"/>
        <end position="261"/>
    </location>
</feature>
<dbReference type="Proteomes" id="UP000326759">
    <property type="component" value="Unassembled WGS sequence"/>
</dbReference>
<accession>A0A5N5TN20</accession>
<dbReference type="EMBL" id="SEYY01000307">
    <property type="protein sequence ID" value="KAB7507522.1"/>
    <property type="molecule type" value="Genomic_DNA"/>
</dbReference>
<proteinExistence type="predicted"/>